<comment type="caution">
    <text evidence="1">The sequence shown here is derived from an EMBL/GenBank/DDBJ whole genome shotgun (WGS) entry which is preliminary data.</text>
</comment>
<dbReference type="Proteomes" id="UP000823486">
    <property type="component" value="Unassembled WGS sequence"/>
</dbReference>
<protein>
    <recommendedName>
        <fullName evidence="3">Gluconate 2-dehydrogenase subunit 3 family protein</fullName>
    </recommendedName>
</protein>
<evidence type="ECO:0000313" key="1">
    <source>
        <dbReference type="EMBL" id="MBM7691487.1"/>
    </source>
</evidence>
<name>A0ABS2QE93_9BACI</name>
<reference evidence="1 2" key="1">
    <citation type="submission" date="2021-01" db="EMBL/GenBank/DDBJ databases">
        <title>Genomic Encyclopedia of Type Strains, Phase IV (KMG-IV): sequencing the most valuable type-strain genomes for metagenomic binning, comparative biology and taxonomic classification.</title>
        <authorList>
            <person name="Goeker M."/>
        </authorList>
    </citation>
    <scope>NUCLEOTIDE SEQUENCE [LARGE SCALE GENOMIC DNA]</scope>
    <source>
        <strain evidence="1 2">DSM 105482</strain>
    </source>
</reference>
<dbReference type="RefSeq" id="WP_204539046.1">
    <property type="nucleotide sequence ID" value="NZ_JAFBFI010000002.1"/>
</dbReference>
<evidence type="ECO:0008006" key="3">
    <source>
        <dbReference type="Google" id="ProtNLM"/>
    </source>
</evidence>
<keyword evidence="2" id="KW-1185">Reference proteome</keyword>
<sequence length="209" mass="23708">MTQASKSSWTYSAQLNFMAVVDTICPSTVYIHEAGWSIQYGGIDLDIWGYLLMEFDSLPDPLSEETSQLFDAAALHYCSKQEGLSVISQPITGFNGFFSTLSREDRLMVLALLENLQIPLENLPGQYQNNPALIRNMINSIYQLTIFGYYSEWYGYGAARTLSPESRHLCTYPISWGYTGYPGPSFGYRVYKKPALTIKLLQNHSKYEN</sequence>
<proteinExistence type="predicted"/>
<evidence type="ECO:0000313" key="2">
    <source>
        <dbReference type="Proteomes" id="UP000823486"/>
    </source>
</evidence>
<organism evidence="1 2">
    <name type="scientific">Peribacillus deserti</name>
    <dbReference type="NCBI Taxonomy" id="673318"/>
    <lineage>
        <taxon>Bacteria</taxon>
        <taxon>Bacillati</taxon>
        <taxon>Bacillota</taxon>
        <taxon>Bacilli</taxon>
        <taxon>Bacillales</taxon>
        <taxon>Bacillaceae</taxon>
        <taxon>Peribacillus</taxon>
    </lineage>
</organism>
<accession>A0ABS2QE93</accession>
<dbReference type="EMBL" id="JAFBFI010000002">
    <property type="protein sequence ID" value="MBM7691487.1"/>
    <property type="molecule type" value="Genomic_DNA"/>
</dbReference>
<gene>
    <name evidence="1" type="ORF">JOC77_000892</name>
</gene>